<dbReference type="GO" id="GO:0005886">
    <property type="term" value="C:plasma membrane"/>
    <property type="evidence" value="ECO:0007669"/>
    <property type="project" value="UniProtKB-SubCell"/>
</dbReference>
<dbReference type="FunFam" id="1.10.3470.10:FF:000001">
    <property type="entry name" value="Vitamin B12 ABC transporter permease BtuC"/>
    <property type="match status" value="1"/>
</dbReference>
<dbReference type="GO" id="GO:0033214">
    <property type="term" value="P:siderophore-iron import into cell"/>
    <property type="evidence" value="ECO:0007669"/>
    <property type="project" value="TreeGrafter"/>
</dbReference>
<dbReference type="Pfam" id="PF01032">
    <property type="entry name" value="FecCD"/>
    <property type="match status" value="1"/>
</dbReference>
<evidence type="ECO:0000256" key="7">
    <source>
        <dbReference type="ARBA" id="ARBA00023136"/>
    </source>
</evidence>
<feature type="transmembrane region" description="Helical" evidence="9">
    <location>
        <begin position="159"/>
        <end position="178"/>
    </location>
</feature>
<feature type="transmembrane region" description="Helical" evidence="9">
    <location>
        <begin position="50"/>
        <end position="70"/>
    </location>
</feature>
<proteinExistence type="inferred from homology"/>
<organism evidence="10 11">
    <name type="scientific">Mycolicibacterium rufum</name>
    <dbReference type="NCBI Taxonomy" id="318424"/>
    <lineage>
        <taxon>Bacteria</taxon>
        <taxon>Bacillati</taxon>
        <taxon>Actinomycetota</taxon>
        <taxon>Actinomycetes</taxon>
        <taxon>Mycobacteriales</taxon>
        <taxon>Mycobacteriaceae</taxon>
        <taxon>Mycolicibacterium</taxon>
    </lineage>
</organism>
<name>A0A9X2XYN8_9MYCO</name>
<feature type="transmembrane region" description="Helical" evidence="9">
    <location>
        <begin position="190"/>
        <end position="210"/>
    </location>
</feature>
<dbReference type="Proteomes" id="UP001140272">
    <property type="component" value="Unassembled WGS sequence"/>
</dbReference>
<keyword evidence="4" id="KW-1003">Cell membrane</keyword>
<evidence type="ECO:0000256" key="5">
    <source>
        <dbReference type="ARBA" id="ARBA00022692"/>
    </source>
</evidence>
<comment type="subcellular location">
    <subcellularLocation>
        <location evidence="1">Cell membrane</location>
        <topology evidence="1">Multi-pass membrane protein</topology>
    </subcellularLocation>
</comment>
<comment type="caution">
    <text evidence="10">The sequence shown here is derived from an EMBL/GenBank/DDBJ whole genome shotgun (WGS) entry which is preliminary data.</text>
</comment>
<dbReference type="SUPFAM" id="SSF81345">
    <property type="entry name" value="ABC transporter involved in vitamin B12 uptake, BtuC"/>
    <property type="match status" value="1"/>
</dbReference>
<evidence type="ECO:0000256" key="9">
    <source>
        <dbReference type="SAM" id="Phobius"/>
    </source>
</evidence>
<keyword evidence="3" id="KW-0813">Transport</keyword>
<dbReference type="InterPro" id="IPR037294">
    <property type="entry name" value="ABC_BtuC-like"/>
</dbReference>
<accession>A0A9X2XYN8</accession>
<gene>
    <name evidence="10" type="ORF">H7H73_13260</name>
</gene>
<evidence type="ECO:0000256" key="3">
    <source>
        <dbReference type="ARBA" id="ARBA00022448"/>
    </source>
</evidence>
<dbReference type="PANTHER" id="PTHR30472:SF1">
    <property type="entry name" value="FE(3+) DICITRATE TRANSPORT SYSTEM PERMEASE PROTEIN FECC-RELATED"/>
    <property type="match status" value="1"/>
</dbReference>
<keyword evidence="5 9" id="KW-0812">Transmembrane</keyword>
<protein>
    <submittedName>
        <fullName evidence="10">Iron chelate uptake ABC transporter family permease subunit</fullName>
    </submittedName>
</protein>
<reference evidence="10" key="1">
    <citation type="submission" date="2020-07" db="EMBL/GenBank/DDBJ databases">
        <authorList>
            <person name="Pettersson B.M.F."/>
            <person name="Behra P.R.K."/>
            <person name="Ramesh M."/>
            <person name="Das S."/>
            <person name="Dasgupta S."/>
            <person name="Kirsebom L.A."/>
        </authorList>
    </citation>
    <scope>NUCLEOTIDE SEQUENCE</scope>
    <source>
        <strain evidence="10">DSM 45406</strain>
    </source>
</reference>
<evidence type="ECO:0000256" key="2">
    <source>
        <dbReference type="ARBA" id="ARBA00007935"/>
    </source>
</evidence>
<feature type="transmembrane region" description="Helical" evidence="9">
    <location>
        <begin position="103"/>
        <end position="122"/>
    </location>
</feature>
<evidence type="ECO:0000256" key="6">
    <source>
        <dbReference type="ARBA" id="ARBA00022989"/>
    </source>
</evidence>
<evidence type="ECO:0000256" key="8">
    <source>
        <dbReference type="SAM" id="MobiDB-lite"/>
    </source>
</evidence>
<evidence type="ECO:0000313" key="11">
    <source>
        <dbReference type="Proteomes" id="UP001140272"/>
    </source>
</evidence>
<feature type="compositionally biased region" description="Low complexity" evidence="8">
    <location>
        <begin position="9"/>
        <end position="43"/>
    </location>
</feature>
<feature type="transmembrane region" description="Helical" evidence="9">
    <location>
        <begin position="278"/>
        <end position="305"/>
    </location>
</feature>
<dbReference type="AlphaFoldDB" id="A0A9X2XYN8"/>
<feature type="transmembrane region" description="Helical" evidence="9">
    <location>
        <begin position="234"/>
        <end position="258"/>
    </location>
</feature>
<dbReference type="GO" id="GO:0022857">
    <property type="term" value="F:transmembrane transporter activity"/>
    <property type="evidence" value="ECO:0007669"/>
    <property type="project" value="InterPro"/>
</dbReference>
<dbReference type="EMBL" id="JACKRN010000461">
    <property type="protein sequence ID" value="MCV7071251.1"/>
    <property type="molecule type" value="Genomic_DNA"/>
</dbReference>
<evidence type="ECO:0000256" key="4">
    <source>
        <dbReference type="ARBA" id="ARBA00022475"/>
    </source>
</evidence>
<reference evidence="10" key="2">
    <citation type="journal article" date="2022" name="BMC Genomics">
        <title>Comparative genome analysis of mycobacteria focusing on tRNA and non-coding RNA.</title>
        <authorList>
            <person name="Behra P.R.K."/>
            <person name="Pettersson B.M.F."/>
            <person name="Ramesh M."/>
            <person name="Das S."/>
            <person name="Dasgupta S."/>
            <person name="Kirsebom L.A."/>
        </authorList>
    </citation>
    <scope>NUCLEOTIDE SEQUENCE</scope>
    <source>
        <strain evidence="10">DSM 45406</strain>
    </source>
</reference>
<keyword evidence="7 9" id="KW-0472">Membrane</keyword>
<keyword evidence="6 9" id="KW-1133">Transmembrane helix</keyword>
<evidence type="ECO:0000256" key="1">
    <source>
        <dbReference type="ARBA" id="ARBA00004651"/>
    </source>
</evidence>
<comment type="similarity">
    <text evidence="2">Belongs to the binding-protein-dependent transport system permease family. FecCD subfamily.</text>
</comment>
<dbReference type="InterPro" id="IPR000522">
    <property type="entry name" value="ABC_transptr_permease_BtuC"/>
</dbReference>
<feature type="transmembrane region" description="Helical" evidence="9">
    <location>
        <begin position="317"/>
        <end position="335"/>
    </location>
</feature>
<dbReference type="CDD" id="cd06550">
    <property type="entry name" value="TM_ABC_iron-siderophores_like"/>
    <property type="match status" value="1"/>
</dbReference>
<feature type="transmembrane region" description="Helical" evidence="9">
    <location>
        <begin position="347"/>
        <end position="366"/>
    </location>
</feature>
<dbReference type="Gene3D" id="1.10.3470.10">
    <property type="entry name" value="ABC transporter involved in vitamin B12 uptake, BtuC"/>
    <property type="match status" value="1"/>
</dbReference>
<sequence length="374" mass="38334">MRWPQARATSSRSRSSTTPVSGSDSDVVTASAPPAPAAATRTAPARRRTVGLGAACLVLAVLCVASLAIGTQAVSLSTVWQSVTDYQNLGDQWIVHDLRLPRTVLALLVGLALGLSGTLIQAVGRNPLADAEILGINSGAALFVVSAIALLGLQGIWSFIWFAFAGALAAMAAVALIGMSGRAVVTPVRVLLAGVAVGAVMDGIGFAIRLRHPRAFDDMRFWDAGALDGRPLDVALAISPFIGVGALLCLLVAGSLNVTSFGDDLATSLGGNVIRTRVLSLVAVTLLAGAATAGAGPIGFVGLMVPHAVRRVTGPDWRWILAYAVVVAPAVLLSADIIGRVVIAPSELPAGIVTAFVGAPVLIWLIRRQGADRS</sequence>
<evidence type="ECO:0000313" key="10">
    <source>
        <dbReference type="EMBL" id="MCV7071251.1"/>
    </source>
</evidence>
<dbReference type="PANTHER" id="PTHR30472">
    <property type="entry name" value="FERRIC ENTEROBACTIN TRANSPORT SYSTEM PERMEASE PROTEIN"/>
    <property type="match status" value="1"/>
</dbReference>
<feature type="region of interest" description="Disordered" evidence="8">
    <location>
        <begin position="1"/>
        <end position="43"/>
    </location>
</feature>
<feature type="transmembrane region" description="Helical" evidence="9">
    <location>
        <begin position="134"/>
        <end position="153"/>
    </location>
</feature>